<evidence type="ECO:0000313" key="2">
    <source>
        <dbReference type="EMBL" id="XAN08593.1"/>
    </source>
</evidence>
<name>A0ABZ3FR93_9ACTN</name>
<keyword evidence="3" id="KW-1185">Reference proteome</keyword>
<feature type="transmembrane region" description="Helical" evidence="1">
    <location>
        <begin position="59"/>
        <end position="78"/>
    </location>
</feature>
<protein>
    <submittedName>
        <fullName evidence="2">Uncharacterized protein</fullName>
    </submittedName>
</protein>
<keyword evidence="1" id="KW-1133">Transmembrane helix</keyword>
<feature type="transmembrane region" description="Helical" evidence="1">
    <location>
        <begin position="5"/>
        <end position="22"/>
    </location>
</feature>
<feature type="transmembrane region" description="Helical" evidence="1">
    <location>
        <begin position="90"/>
        <end position="114"/>
    </location>
</feature>
<gene>
    <name evidence="2" type="ORF">AADG42_15200</name>
</gene>
<keyword evidence="1" id="KW-0812">Transmembrane</keyword>
<organism evidence="2 3">
    <name type="scientific">Ammonicoccus fulvus</name>
    <dbReference type="NCBI Taxonomy" id="3138240"/>
    <lineage>
        <taxon>Bacteria</taxon>
        <taxon>Bacillati</taxon>
        <taxon>Actinomycetota</taxon>
        <taxon>Actinomycetes</taxon>
        <taxon>Propionibacteriales</taxon>
        <taxon>Propionibacteriaceae</taxon>
        <taxon>Ammonicoccus</taxon>
    </lineage>
</organism>
<dbReference type="Proteomes" id="UP001442841">
    <property type="component" value="Chromosome"/>
</dbReference>
<dbReference type="RefSeq" id="WP_144317182.1">
    <property type="nucleotide sequence ID" value="NZ_CP154795.1"/>
</dbReference>
<feature type="transmembrane region" description="Helical" evidence="1">
    <location>
        <begin position="28"/>
        <end position="47"/>
    </location>
</feature>
<reference evidence="2 3" key="1">
    <citation type="submission" date="2024-04" db="EMBL/GenBank/DDBJ databases">
        <title>Isolation of an actinomycete strain from pig manure.</title>
        <authorList>
            <person name="Gong T."/>
            <person name="Yu Z."/>
            <person name="An M."/>
            <person name="Wei C."/>
            <person name="Yang W."/>
            <person name="Liu L."/>
        </authorList>
    </citation>
    <scope>NUCLEOTIDE SEQUENCE [LARGE SCALE GENOMIC DNA]</scope>
    <source>
        <strain evidence="2 3">ZF39</strain>
    </source>
</reference>
<proteinExistence type="predicted"/>
<evidence type="ECO:0000256" key="1">
    <source>
        <dbReference type="SAM" id="Phobius"/>
    </source>
</evidence>
<sequence length="122" mass="12570">MTKWTIGTGAVVTVIGIVAYIASGASSLTALIPAALGILLVIAGLISRKEAAHRHAIHAALAVALVGLAGTLMNVLKLGELLGGTAERPIAVIASTLTFVALLVYLVLGVTSFIRARRYRRA</sequence>
<dbReference type="GeneID" id="74900772"/>
<keyword evidence="1" id="KW-0472">Membrane</keyword>
<dbReference type="EMBL" id="CP154795">
    <property type="protein sequence ID" value="XAN08593.1"/>
    <property type="molecule type" value="Genomic_DNA"/>
</dbReference>
<accession>A0ABZ3FR93</accession>
<evidence type="ECO:0000313" key="3">
    <source>
        <dbReference type="Proteomes" id="UP001442841"/>
    </source>
</evidence>